<evidence type="ECO:0000313" key="3">
    <source>
        <dbReference type="Proteomes" id="UP000265520"/>
    </source>
</evidence>
<feature type="compositionally biased region" description="Acidic residues" evidence="1">
    <location>
        <begin position="1"/>
        <end position="10"/>
    </location>
</feature>
<comment type="caution">
    <text evidence="2">The sequence shown here is derived from an EMBL/GenBank/DDBJ whole genome shotgun (WGS) entry which is preliminary data.</text>
</comment>
<evidence type="ECO:0000313" key="2">
    <source>
        <dbReference type="EMBL" id="MCI74792.1"/>
    </source>
</evidence>
<dbReference type="AlphaFoldDB" id="A0A392UMW3"/>
<evidence type="ECO:0000256" key="1">
    <source>
        <dbReference type="SAM" id="MobiDB-lite"/>
    </source>
</evidence>
<protein>
    <submittedName>
        <fullName evidence="2">Uncharacterized protein</fullName>
    </submittedName>
</protein>
<organism evidence="2 3">
    <name type="scientific">Trifolium medium</name>
    <dbReference type="NCBI Taxonomy" id="97028"/>
    <lineage>
        <taxon>Eukaryota</taxon>
        <taxon>Viridiplantae</taxon>
        <taxon>Streptophyta</taxon>
        <taxon>Embryophyta</taxon>
        <taxon>Tracheophyta</taxon>
        <taxon>Spermatophyta</taxon>
        <taxon>Magnoliopsida</taxon>
        <taxon>eudicotyledons</taxon>
        <taxon>Gunneridae</taxon>
        <taxon>Pentapetalae</taxon>
        <taxon>rosids</taxon>
        <taxon>fabids</taxon>
        <taxon>Fabales</taxon>
        <taxon>Fabaceae</taxon>
        <taxon>Papilionoideae</taxon>
        <taxon>50 kb inversion clade</taxon>
        <taxon>NPAAA clade</taxon>
        <taxon>Hologalegina</taxon>
        <taxon>IRL clade</taxon>
        <taxon>Trifolieae</taxon>
        <taxon>Trifolium</taxon>
    </lineage>
</organism>
<name>A0A392UMW3_9FABA</name>
<proteinExistence type="predicted"/>
<feature type="non-terminal residue" evidence="2">
    <location>
        <position position="39"/>
    </location>
</feature>
<feature type="compositionally biased region" description="Polar residues" evidence="1">
    <location>
        <begin position="22"/>
        <end position="39"/>
    </location>
</feature>
<feature type="region of interest" description="Disordered" evidence="1">
    <location>
        <begin position="1"/>
        <end position="39"/>
    </location>
</feature>
<dbReference type="EMBL" id="LXQA010867996">
    <property type="protein sequence ID" value="MCI74792.1"/>
    <property type="molecule type" value="Genomic_DNA"/>
</dbReference>
<keyword evidence="3" id="KW-1185">Reference proteome</keyword>
<sequence>MSDDKDDEEANVALMDSAIPDENSNSGFELNNDGSEINQ</sequence>
<dbReference type="Proteomes" id="UP000265520">
    <property type="component" value="Unassembled WGS sequence"/>
</dbReference>
<accession>A0A392UMW3</accession>
<reference evidence="2 3" key="1">
    <citation type="journal article" date="2018" name="Front. Plant Sci.">
        <title>Red Clover (Trifolium pratense) and Zigzag Clover (T. medium) - A Picture of Genomic Similarities and Differences.</title>
        <authorList>
            <person name="Dluhosova J."/>
            <person name="Istvanek J."/>
            <person name="Nedelnik J."/>
            <person name="Repkova J."/>
        </authorList>
    </citation>
    <scope>NUCLEOTIDE SEQUENCE [LARGE SCALE GENOMIC DNA]</scope>
    <source>
        <strain evidence="3">cv. 10/8</strain>
        <tissue evidence="2">Leaf</tissue>
    </source>
</reference>